<dbReference type="AlphaFoldDB" id="A0A0G1W3P3"/>
<sequence length="87" mass="9779">MTLRDRIVAQLADTEGKVYVTADEADIFITDEGWHTRHVDGYDPSDGGPTKYGFHIVSKDGRDRHSIPVASTMRRAMLQTALYILDL</sequence>
<evidence type="ECO:0000313" key="1">
    <source>
        <dbReference type="EMBL" id="KKW13180.1"/>
    </source>
</evidence>
<proteinExistence type="predicted"/>
<name>A0A0G1W3P3_9BACT</name>
<organism evidence="1 2">
    <name type="scientific">Candidatus Gottesmanbacteria bacterium GW2011_GWB1_49_7</name>
    <dbReference type="NCBI Taxonomy" id="1618448"/>
    <lineage>
        <taxon>Bacteria</taxon>
        <taxon>Candidatus Gottesmaniibacteriota</taxon>
    </lineage>
</organism>
<comment type="caution">
    <text evidence="1">The sequence shown here is derived from an EMBL/GenBank/DDBJ whole genome shotgun (WGS) entry which is preliminary data.</text>
</comment>
<protein>
    <submittedName>
        <fullName evidence="1">Uncharacterized protein</fullName>
    </submittedName>
</protein>
<evidence type="ECO:0000313" key="2">
    <source>
        <dbReference type="Proteomes" id="UP000034588"/>
    </source>
</evidence>
<dbReference type="EMBL" id="LCQD01000003">
    <property type="protein sequence ID" value="KKW13180.1"/>
    <property type="molecule type" value="Genomic_DNA"/>
</dbReference>
<accession>A0A0G1W3P3</accession>
<dbReference type="Proteomes" id="UP000034588">
    <property type="component" value="Unassembled WGS sequence"/>
</dbReference>
<reference evidence="1 2" key="1">
    <citation type="journal article" date="2015" name="Nature">
        <title>rRNA introns, odd ribosomes, and small enigmatic genomes across a large radiation of phyla.</title>
        <authorList>
            <person name="Brown C.T."/>
            <person name="Hug L.A."/>
            <person name="Thomas B.C."/>
            <person name="Sharon I."/>
            <person name="Castelle C.J."/>
            <person name="Singh A."/>
            <person name="Wilkins M.J."/>
            <person name="Williams K.H."/>
            <person name="Banfield J.F."/>
        </authorList>
    </citation>
    <scope>NUCLEOTIDE SEQUENCE [LARGE SCALE GENOMIC DNA]</scope>
</reference>
<gene>
    <name evidence="1" type="ORF">UY48_C0003G0002</name>
</gene>